<protein>
    <submittedName>
        <fullName evidence="1">Uncharacterized protein</fullName>
    </submittedName>
</protein>
<proteinExistence type="predicted"/>
<dbReference type="EMBL" id="GGEC01091531">
    <property type="protein sequence ID" value="MBX72015.1"/>
    <property type="molecule type" value="Transcribed_RNA"/>
</dbReference>
<name>A0A2P2QYI4_RHIMU</name>
<accession>A0A2P2QYI4</accession>
<evidence type="ECO:0000313" key="1">
    <source>
        <dbReference type="EMBL" id="MBX72015.1"/>
    </source>
</evidence>
<dbReference type="AlphaFoldDB" id="A0A2P2QYI4"/>
<reference evidence="1" key="1">
    <citation type="submission" date="2018-02" db="EMBL/GenBank/DDBJ databases">
        <title>Rhizophora mucronata_Transcriptome.</title>
        <authorList>
            <person name="Meera S.P."/>
            <person name="Sreeshan A."/>
            <person name="Augustine A."/>
        </authorList>
    </citation>
    <scope>NUCLEOTIDE SEQUENCE</scope>
    <source>
        <tissue evidence="1">Leaf</tissue>
    </source>
</reference>
<sequence length="38" mass="4382">MWLNCTLYSSFSHFDDVRTGNSFEIVVVILKLTLTSLM</sequence>
<organism evidence="1">
    <name type="scientific">Rhizophora mucronata</name>
    <name type="common">Asiatic mangrove</name>
    <dbReference type="NCBI Taxonomy" id="61149"/>
    <lineage>
        <taxon>Eukaryota</taxon>
        <taxon>Viridiplantae</taxon>
        <taxon>Streptophyta</taxon>
        <taxon>Embryophyta</taxon>
        <taxon>Tracheophyta</taxon>
        <taxon>Spermatophyta</taxon>
        <taxon>Magnoliopsida</taxon>
        <taxon>eudicotyledons</taxon>
        <taxon>Gunneridae</taxon>
        <taxon>Pentapetalae</taxon>
        <taxon>rosids</taxon>
        <taxon>fabids</taxon>
        <taxon>Malpighiales</taxon>
        <taxon>Rhizophoraceae</taxon>
        <taxon>Rhizophora</taxon>
    </lineage>
</organism>